<dbReference type="EMBL" id="ML994031">
    <property type="protein sequence ID" value="KAF2200245.1"/>
    <property type="molecule type" value="Genomic_DNA"/>
</dbReference>
<accession>A0A9P4JJE3</accession>
<keyword evidence="1" id="KW-0472">Membrane</keyword>
<organism evidence="2 3">
    <name type="scientific">Delitschia confertaspora ATCC 74209</name>
    <dbReference type="NCBI Taxonomy" id="1513339"/>
    <lineage>
        <taxon>Eukaryota</taxon>
        <taxon>Fungi</taxon>
        <taxon>Dikarya</taxon>
        <taxon>Ascomycota</taxon>
        <taxon>Pezizomycotina</taxon>
        <taxon>Dothideomycetes</taxon>
        <taxon>Pleosporomycetidae</taxon>
        <taxon>Pleosporales</taxon>
        <taxon>Delitschiaceae</taxon>
        <taxon>Delitschia</taxon>
    </lineage>
</organism>
<dbReference type="Proteomes" id="UP000799536">
    <property type="component" value="Unassembled WGS sequence"/>
</dbReference>
<evidence type="ECO:0000313" key="2">
    <source>
        <dbReference type="EMBL" id="KAF2200245.1"/>
    </source>
</evidence>
<keyword evidence="1" id="KW-1133">Transmembrane helix</keyword>
<evidence type="ECO:0000256" key="1">
    <source>
        <dbReference type="SAM" id="Phobius"/>
    </source>
</evidence>
<comment type="caution">
    <text evidence="2">The sequence shown here is derived from an EMBL/GenBank/DDBJ whole genome shotgun (WGS) entry which is preliminary data.</text>
</comment>
<reference evidence="2" key="1">
    <citation type="journal article" date="2020" name="Stud. Mycol.">
        <title>101 Dothideomycetes genomes: a test case for predicting lifestyles and emergence of pathogens.</title>
        <authorList>
            <person name="Haridas S."/>
            <person name="Albert R."/>
            <person name="Binder M."/>
            <person name="Bloem J."/>
            <person name="Labutti K."/>
            <person name="Salamov A."/>
            <person name="Andreopoulos B."/>
            <person name="Baker S."/>
            <person name="Barry K."/>
            <person name="Bills G."/>
            <person name="Bluhm B."/>
            <person name="Cannon C."/>
            <person name="Castanera R."/>
            <person name="Culley D."/>
            <person name="Daum C."/>
            <person name="Ezra D."/>
            <person name="Gonzalez J."/>
            <person name="Henrissat B."/>
            <person name="Kuo A."/>
            <person name="Liang C."/>
            <person name="Lipzen A."/>
            <person name="Lutzoni F."/>
            <person name="Magnuson J."/>
            <person name="Mondo S."/>
            <person name="Nolan M."/>
            <person name="Ohm R."/>
            <person name="Pangilinan J."/>
            <person name="Park H.-J."/>
            <person name="Ramirez L."/>
            <person name="Alfaro M."/>
            <person name="Sun H."/>
            <person name="Tritt A."/>
            <person name="Yoshinaga Y."/>
            <person name="Zwiers L.-H."/>
            <person name="Turgeon B."/>
            <person name="Goodwin S."/>
            <person name="Spatafora J."/>
            <person name="Crous P."/>
            <person name="Grigoriev I."/>
        </authorList>
    </citation>
    <scope>NUCLEOTIDE SEQUENCE</scope>
    <source>
        <strain evidence="2">ATCC 74209</strain>
    </source>
</reference>
<protein>
    <submittedName>
        <fullName evidence="2">Uncharacterized protein</fullName>
    </submittedName>
</protein>
<proteinExistence type="predicted"/>
<sequence>MATSIKTTSIKTTSTKTTSIKTTSINATSIKTTSTKTTSTKTTSIKATSIKTTSTKTTSTRATYTTTTSPTNPTLSQPTTSFYRHPRLLHSTNTMTMYSPISHLTTTPASSFLSILITYSLDFSFPLPLFVVVVLLLDSYLACFTICLVTKTLIGTLLDAMNAAAALDPGYDEEEFEDDDDFLDLLLNELNDADYL</sequence>
<keyword evidence="3" id="KW-1185">Reference proteome</keyword>
<gene>
    <name evidence="2" type="ORF">GQ43DRAFT_472874</name>
</gene>
<keyword evidence="1" id="KW-0812">Transmembrane</keyword>
<name>A0A9P4JJE3_9PLEO</name>
<feature type="transmembrane region" description="Helical" evidence="1">
    <location>
        <begin position="127"/>
        <end position="149"/>
    </location>
</feature>
<evidence type="ECO:0000313" key="3">
    <source>
        <dbReference type="Proteomes" id="UP000799536"/>
    </source>
</evidence>
<dbReference type="AlphaFoldDB" id="A0A9P4JJE3"/>
<feature type="transmembrane region" description="Helical" evidence="1">
    <location>
        <begin position="101"/>
        <end position="121"/>
    </location>
</feature>